<dbReference type="InterPro" id="IPR050398">
    <property type="entry name" value="HssS/ArlS-like"/>
</dbReference>
<comment type="subcellular location">
    <subcellularLocation>
        <location evidence="2">Cell membrane</location>
        <topology evidence="2">Multi-pass membrane protein</topology>
    </subcellularLocation>
</comment>
<sequence>MKIKRTIRTQLLFSFLLISILLIGFLSIITINLMNTHFAKYVNDKYAETLAGYQQTVENAFNPQINEWYQQEVVAIGEQASINNVLMTIKDQDDQLIWSTETNQGSKGRHHMMQDHCAEAVARIDKHNPDYVETSLPLKLADKQIGTVTFGYYGALKYTESDLLFMSRMKRNLAFVVILALPLSLLLASLIARQISRPLITVNRLTKKVAQGDYSQQIELVTPITEISELIQSVNELTQRLGKQDALRKQMSTNIAHEIRTPLTTLQGNVEAMIDGIWDITPERLQTCHEEILRLTRLVTSIERISRLEEQQEPLIKGSFDLLKLSQQIADNFRAVVNEKELTLKIQGHSTFINADKDQLSQVLTNLLSNAIKFTSTKGAITLTITSQKNEATLIIRDNGIGMSTAETTLIFDRFYMVDPARNQSVDGQGIGLTIVKSIVDAHGGTISVESSPQSGTSFTIILPQH</sequence>
<dbReference type="EC" id="2.7.13.3" evidence="3"/>
<feature type="domain" description="HAMP" evidence="16">
    <location>
        <begin position="193"/>
        <end position="246"/>
    </location>
</feature>
<comment type="caution">
    <text evidence="17">The sequence shown here is derived from an EMBL/GenBank/DDBJ whole genome shotgun (WGS) entry which is preliminary data.</text>
</comment>
<dbReference type="SUPFAM" id="SSF158472">
    <property type="entry name" value="HAMP domain-like"/>
    <property type="match status" value="1"/>
</dbReference>
<gene>
    <name evidence="17" type="ORF">I6N95_23550</name>
</gene>
<evidence type="ECO:0000256" key="10">
    <source>
        <dbReference type="ARBA" id="ARBA00022840"/>
    </source>
</evidence>
<dbReference type="EMBL" id="JAEEGA010000021">
    <property type="protein sequence ID" value="MBP1043989.1"/>
    <property type="molecule type" value="Genomic_DNA"/>
</dbReference>
<dbReference type="InterPro" id="IPR003661">
    <property type="entry name" value="HisK_dim/P_dom"/>
</dbReference>
<dbReference type="PANTHER" id="PTHR45528">
    <property type="entry name" value="SENSOR HISTIDINE KINASE CPXA"/>
    <property type="match status" value="1"/>
</dbReference>
<dbReference type="SMART" id="SM00388">
    <property type="entry name" value="HisKA"/>
    <property type="match status" value="1"/>
</dbReference>
<name>A0A940PFM4_9ENTE</name>
<dbReference type="Gene3D" id="3.30.565.10">
    <property type="entry name" value="Histidine kinase-like ATPase, C-terminal domain"/>
    <property type="match status" value="1"/>
</dbReference>
<keyword evidence="11 14" id="KW-1133">Transmembrane helix</keyword>
<dbReference type="PROSITE" id="PS50885">
    <property type="entry name" value="HAMP"/>
    <property type="match status" value="1"/>
</dbReference>
<dbReference type="Gene3D" id="1.10.287.130">
    <property type="match status" value="1"/>
</dbReference>
<evidence type="ECO:0000256" key="2">
    <source>
        <dbReference type="ARBA" id="ARBA00004651"/>
    </source>
</evidence>
<dbReference type="PANTHER" id="PTHR45528:SF1">
    <property type="entry name" value="SENSOR HISTIDINE KINASE CPXA"/>
    <property type="match status" value="1"/>
</dbReference>
<evidence type="ECO:0000256" key="14">
    <source>
        <dbReference type="SAM" id="Phobius"/>
    </source>
</evidence>
<evidence type="ECO:0000313" key="18">
    <source>
        <dbReference type="Proteomes" id="UP000674938"/>
    </source>
</evidence>
<dbReference type="InterPro" id="IPR003594">
    <property type="entry name" value="HATPase_dom"/>
</dbReference>
<protein>
    <recommendedName>
        <fullName evidence="3">histidine kinase</fullName>
        <ecNumber evidence="3">2.7.13.3</ecNumber>
    </recommendedName>
</protein>
<feature type="domain" description="Histidine kinase" evidence="15">
    <location>
        <begin position="254"/>
        <end position="466"/>
    </location>
</feature>
<keyword evidence="5" id="KW-0597">Phosphoprotein</keyword>
<dbReference type="SUPFAM" id="SSF47384">
    <property type="entry name" value="Homodimeric domain of signal transducing histidine kinase"/>
    <property type="match status" value="1"/>
</dbReference>
<feature type="transmembrane region" description="Helical" evidence="14">
    <location>
        <begin position="12"/>
        <end position="34"/>
    </location>
</feature>
<comment type="catalytic activity">
    <reaction evidence="1">
        <text>ATP + protein L-histidine = ADP + protein N-phospho-L-histidine.</text>
        <dbReference type="EC" id="2.7.13.3"/>
    </reaction>
</comment>
<dbReference type="RefSeq" id="WP_209532010.1">
    <property type="nucleotide sequence ID" value="NZ_JAEEGA010000021.1"/>
</dbReference>
<evidence type="ECO:0000256" key="12">
    <source>
        <dbReference type="ARBA" id="ARBA00023012"/>
    </source>
</evidence>
<dbReference type="InterPro" id="IPR005467">
    <property type="entry name" value="His_kinase_dom"/>
</dbReference>
<keyword evidence="7 14" id="KW-0812">Transmembrane</keyword>
<evidence type="ECO:0000256" key="11">
    <source>
        <dbReference type="ARBA" id="ARBA00022989"/>
    </source>
</evidence>
<dbReference type="InterPro" id="IPR004358">
    <property type="entry name" value="Sig_transdc_His_kin-like_C"/>
</dbReference>
<dbReference type="AlphaFoldDB" id="A0A940PFM4"/>
<dbReference type="CDD" id="cd06225">
    <property type="entry name" value="HAMP"/>
    <property type="match status" value="1"/>
</dbReference>
<dbReference type="Pfam" id="PF00512">
    <property type="entry name" value="HisKA"/>
    <property type="match status" value="1"/>
</dbReference>
<dbReference type="CDD" id="cd00082">
    <property type="entry name" value="HisKA"/>
    <property type="match status" value="1"/>
</dbReference>
<evidence type="ECO:0000313" key="17">
    <source>
        <dbReference type="EMBL" id="MBP1043989.1"/>
    </source>
</evidence>
<keyword evidence="18" id="KW-1185">Reference proteome</keyword>
<keyword evidence="13 14" id="KW-0472">Membrane</keyword>
<keyword evidence="4" id="KW-1003">Cell membrane</keyword>
<feature type="transmembrane region" description="Helical" evidence="14">
    <location>
        <begin position="173"/>
        <end position="192"/>
    </location>
</feature>
<keyword evidence="10" id="KW-0067">ATP-binding</keyword>
<dbReference type="GO" id="GO:0005524">
    <property type="term" value="F:ATP binding"/>
    <property type="evidence" value="ECO:0007669"/>
    <property type="project" value="UniProtKB-KW"/>
</dbReference>
<dbReference type="SMART" id="SM00387">
    <property type="entry name" value="HATPase_c"/>
    <property type="match status" value="1"/>
</dbReference>
<evidence type="ECO:0000256" key="9">
    <source>
        <dbReference type="ARBA" id="ARBA00022777"/>
    </source>
</evidence>
<keyword evidence="9 17" id="KW-0418">Kinase</keyword>
<dbReference type="PRINTS" id="PR00344">
    <property type="entry name" value="BCTRLSENSOR"/>
</dbReference>
<dbReference type="InterPro" id="IPR036097">
    <property type="entry name" value="HisK_dim/P_sf"/>
</dbReference>
<evidence type="ECO:0000259" key="15">
    <source>
        <dbReference type="PROSITE" id="PS50109"/>
    </source>
</evidence>
<dbReference type="InterPro" id="IPR003660">
    <property type="entry name" value="HAMP_dom"/>
</dbReference>
<dbReference type="Pfam" id="PF00672">
    <property type="entry name" value="HAMP"/>
    <property type="match status" value="1"/>
</dbReference>
<dbReference type="FunFam" id="3.30.565.10:FF:000006">
    <property type="entry name" value="Sensor histidine kinase WalK"/>
    <property type="match status" value="1"/>
</dbReference>
<dbReference type="InterPro" id="IPR036890">
    <property type="entry name" value="HATPase_C_sf"/>
</dbReference>
<dbReference type="GO" id="GO:0005886">
    <property type="term" value="C:plasma membrane"/>
    <property type="evidence" value="ECO:0007669"/>
    <property type="project" value="UniProtKB-SubCell"/>
</dbReference>
<reference evidence="17" key="1">
    <citation type="submission" date="2020-12" db="EMBL/GenBank/DDBJ databases">
        <title>Vagococcus allomyrinae sp. nov. and Enterococcus lavae sp. nov., isolated from the larvae of Allomyrina dichotoma.</title>
        <authorList>
            <person name="Lee S.D."/>
        </authorList>
    </citation>
    <scope>NUCLEOTIDE SEQUENCE</scope>
    <source>
        <strain evidence="17">BWB3-3</strain>
    </source>
</reference>
<dbReference type="Pfam" id="PF02518">
    <property type="entry name" value="HATPase_c"/>
    <property type="match status" value="1"/>
</dbReference>
<dbReference type="CDD" id="cd00075">
    <property type="entry name" value="HATPase"/>
    <property type="match status" value="1"/>
</dbReference>
<dbReference type="Gene3D" id="6.10.340.10">
    <property type="match status" value="1"/>
</dbReference>
<dbReference type="SMART" id="SM00304">
    <property type="entry name" value="HAMP"/>
    <property type="match status" value="1"/>
</dbReference>
<dbReference type="Proteomes" id="UP000674938">
    <property type="component" value="Unassembled WGS sequence"/>
</dbReference>
<keyword evidence="6" id="KW-0808">Transferase</keyword>
<evidence type="ECO:0000256" key="7">
    <source>
        <dbReference type="ARBA" id="ARBA00022692"/>
    </source>
</evidence>
<keyword evidence="12" id="KW-0902">Two-component regulatory system</keyword>
<evidence type="ECO:0000256" key="3">
    <source>
        <dbReference type="ARBA" id="ARBA00012438"/>
    </source>
</evidence>
<evidence type="ECO:0000259" key="16">
    <source>
        <dbReference type="PROSITE" id="PS50885"/>
    </source>
</evidence>
<keyword evidence="8" id="KW-0547">Nucleotide-binding</keyword>
<evidence type="ECO:0000256" key="1">
    <source>
        <dbReference type="ARBA" id="ARBA00000085"/>
    </source>
</evidence>
<dbReference type="PROSITE" id="PS50109">
    <property type="entry name" value="HIS_KIN"/>
    <property type="match status" value="1"/>
</dbReference>
<evidence type="ECO:0000256" key="5">
    <source>
        <dbReference type="ARBA" id="ARBA00022553"/>
    </source>
</evidence>
<evidence type="ECO:0000256" key="6">
    <source>
        <dbReference type="ARBA" id="ARBA00022679"/>
    </source>
</evidence>
<dbReference type="GO" id="GO:0000155">
    <property type="term" value="F:phosphorelay sensor kinase activity"/>
    <property type="evidence" value="ECO:0007669"/>
    <property type="project" value="InterPro"/>
</dbReference>
<proteinExistence type="predicted"/>
<organism evidence="17 18">
    <name type="scientific">Vagococcus allomyrinae</name>
    <dbReference type="NCBI Taxonomy" id="2794353"/>
    <lineage>
        <taxon>Bacteria</taxon>
        <taxon>Bacillati</taxon>
        <taxon>Bacillota</taxon>
        <taxon>Bacilli</taxon>
        <taxon>Lactobacillales</taxon>
        <taxon>Enterococcaceae</taxon>
        <taxon>Vagococcus</taxon>
    </lineage>
</organism>
<evidence type="ECO:0000256" key="8">
    <source>
        <dbReference type="ARBA" id="ARBA00022741"/>
    </source>
</evidence>
<dbReference type="SUPFAM" id="SSF55874">
    <property type="entry name" value="ATPase domain of HSP90 chaperone/DNA topoisomerase II/histidine kinase"/>
    <property type="match status" value="1"/>
</dbReference>
<evidence type="ECO:0000256" key="4">
    <source>
        <dbReference type="ARBA" id="ARBA00022475"/>
    </source>
</evidence>
<evidence type="ECO:0000256" key="13">
    <source>
        <dbReference type="ARBA" id="ARBA00023136"/>
    </source>
</evidence>
<accession>A0A940PFM4</accession>